<dbReference type="Proteomes" id="UP000753908">
    <property type="component" value="Unassembled WGS sequence"/>
</dbReference>
<reference evidence="2" key="2">
    <citation type="journal article" date="2022" name="Microbiol. Resour. Announc.">
        <title>Metagenome Sequencing to Explore Phylogenomics of Terrestrial Cyanobacteria.</title>
        <authorList>
            <person name="Ward R.D."/>
            <person name="Stajich J.E."/>
            <person name="Johansen J.R."/>
            <person name="Huntemann M."/>
            <person name="Clum A."/>
            <person name="Foster B."/>
            <person name="Foster B."/>
            <person name="Roux S."/>
            <person name="Palaniappan K."/>
            <person name="Varghese N."/>
            <person name="Mukherjee S."/>
            <person name="Reddy T.B.K."/>
            <person name="Daum C."/>
            <person name="Copeland A."/>
            <person name="Chen I.A."/>
            <person name="Ivanova N.N."/>
            <person name="Kyrpides N.C."/>
            <person name="Shapiro N."/>
            <person name="Eloe-Fadrosh E.A."/>
            <person name="Pietrasiak N."/>
        </authorList>
    </citation>
    <scope>NUCLEOTIDE SEQUENCE</scope>
    <source>
        <strain evidence="2">CPER-KK1</strain>
    </source>
</reference>
<protein>
    <submittedName>
        <fullName evidence="2">Uncharacterized protein</fullName>
    </submittedName>
</protein>
<reference evidence="2" key="1">
    <citation type="submission" date="2021-05" db="EMBL/GenBank/DDBJ databases">
        <authorList>
            <person name="Pietrasiak N."/>
            <person name="Ward R."/>
            <person name="Stajich J.E."/>
            <person name="Kurbessoian T."/>
        </authorList>
    </citation>
    <scope>NUCLEOTIDE SEQUENCE</scope>
    <source>
        <strain evidence="2">CPER-KK1</strain>
    </source>
</reference>
<dbReference type="AlphaFoldDB" id="A0A951PR24"/>
<gene>
    <name evidence="2" type="ORF">KME25_28410</name>
</gene>
<evidence type="ECO:0000256" key="1">
    <source>
        <dbReference type="SAM" id="Coils"/>
    </source>
</evidence>
<feature type="coiled-coil region" evidence="1">
    <location>
        <begin position="23"/>
        <end position="50"/>
    </location>
</feature>
<name>A0A951PR24_9CYAN</name>
<organism evidence="2 3">
    <name type="scientific">Symplocastrum torsivum CPER-KK1</name>
    <dbReference type="NCBI Taxonomy" id="450513"/>
    <lineage>
        <taxon>Bacteria</taxon>
        <taxon>Bacillati</taxon>
        <taxon>Cyanobacteriota</taxon>
        <taxon>Cyanophyceae</taxon>
        <taxon>Oscillatoriophycideae</taxon>
        <taxon>Oscillatoriales</taxon>
        <taxon>Microcoleaceae</taxon>
        <taxon>Symplocastrum</taxon>
    </lineage>
</organism>
<evidence type="ECO:0000313" key="2">
    <source>
        <dbReference type="EMBL" id="MBW4548332.1"/>
    </source>
</evidence>
<comment type="caution">
    <text evidence="2">The sequence shown here is derived from an EMBL/GenBank/DDBJ whole genome shotgun (WGS) entry which is preliminary data.</text>
</comment>
<evidence type="ECO:0000313" key="3">
    <source>
        <dbReference type="Proteomes" id="UP000753908"/>
    </source>
</evidence>
<dbReference type="EMBL" id="JAHHIF010000059">
    <property type="protein sequence ID" value="MBW4548332.1"/>
    <property type="molecule type" value="Genomic_DNA"/>
</dbReference>
<proteinExistence type="predicted"/>
<accession>A0A951PR24</accession>
<sequence length="51" mass="6202">MFQEVLDLIAYALGLKDENFQVRVFAQQEVQALQRNLEREEAQERFEERSW</sequence>
<keyword evidence="1" id="KW-0175">Coiled coil</keyword>